<evidence type="ECO:0000313" key="5">
    <source>
        <dbReference type="Proteomes" id="UP001500483"/>
    </source>
</evidence>
<dbReference type="Pfam" id="PF02113">
    <property type="entry name" value="Peptidase_S13"/>
    <property type="match status" value="1"/>
</dbReference>
<dbReference type="NCBIfam" id="TIGR00666">
    <property type="entry name" value="PBP4"/>
    <property type="match status" value="1"/>
</dbReference>
<feature type="chain" id="PRO_5046849502" evidence="3">
    <location>
        <begin position="23"/>
        <end position="521"/>
    </location>
</feature>
<keyword evidence="4" id="KW-0645">Protease</keyword>
<evidence type="ECO:0000256" key="3">
    <source>
        <dbReference type="SAM" id="SignalP"/>
    </source>
</evidence>
<keyword evidence="5" id="KW-1185">Reference proteome</keyword>
<dbReference type="InterPro" id="IPR012338">
    <property type="entry name" value="Beta-lactam/transpept-like"/>
</dbReference>
<dbReference type="PRINTS" id="PR00922">
    <property type="entry name" value="DADACBPTASE3"/>
</dbReference>
<comment type="similarity">
    <text evidence="1">Belongs to the peptidase S13 family.</text>
</comment>
<sequence length="521" mass="54741">MRRWVSVLVLLLLGFVVGPVTSAPIASASAEADALRGDLDKILADPRLTDAHAGVVVRDPETDEVLYDKQAEAPVTPASNAKLLTSAAALEELGPDYRFNTQVQAAAPRDGSVLRGDLYLRGTGDPTMRPADYDRLAEQVAASGVRTVQGRLLTDDTWFDNVRLGTGWDPADEPYPYAAPISALTVAPNEDFDAGTVQLRVSPTPVGAPVQVETEPATGAVRLDVQATTGQPDSLSTLQVTREQGSDRVIVSGSLPAGSEPVEELTTVPDPTAYAGDVFARALRAHGVEVAETGSGVVPADADVLAEHESMPLRELLTPFLKLSNNGHAEVLTKAMGRQARGEGSWPAGIEVITERLAGLGLDPAALHLVDGSGLSPMDEVSPEQLTLLLDNARQRPWFADFHAALPVAGEPDELVGGTLRNRMGDTAAAGNVHAKTGSLTGATALSGYVTAANGRPLVFSVIFNDYRDAAPTDLQDAIAVRLAEHSGADEQSRRPATVLRKIVPAAGADSGLECSWIKSC</sequence>
<dbReference type="Gene3D" id="3.50.80.20">
    <property type="entry name" value="D-Ala-D-Ala carboxypeptidase C, peptidase S13"/>
    <property type="match status" value="1"/>
</dbReference>
<evidence type="ECO:0000313" key="4">
    <source>
        <dbReference type="EMBL" id="GAA3364362.1"/>
    </source>
</evidence>
<dbReference type="Proteomes" id="UP001500483">
    <property type="component" value="Unassembled WGS sequence"/>
</dbReference>
<organism evidence="4 5">
    <name type="scientific">Saccharopolyspora gregorii</name>
    <dbReference type="NCBI Taxonomy" id="33914"/>
    <lineage>
        <taxon>Bacteria</taxon>
        <taxon>Bacillati</taxon>
        <taxon>Actinomycetota</taxon>
        <taxon>Actinomycetes</taxon>
        <taxon>Pseudonocardiales</taxon>
        <taxon>Pseudonocardiaceae</taxon>
        <taxon>Saccharopolyspora</taxon>
    </lineage>
</organism>
<feature type="signal peptide" evidence="3">
    <location>
        <begin position="1"/>
        <end position="22"/>
    </location>
</feature>
<protein>
    <submittedName>
        <fullName evidence="4">D-alanyl-D-alanine carboxypeptidase/D-alanyl-D-alanine-endopeptidase</fullName>
    </submittedName>
</protein>
<dbReference type="SUPFAM" id="SSF56601">
    <property type="entry name" value="beta-lactamase/transpeptidase-like"/>
    <property type="match status" value="1"/>
</dbReference>
<dbReference type="RefSeq" id="WP_344930869.1">
    <property type="nucleotide sequence ID" value="NZ_BAAAYK010000038.1"/>
</dbReference>
<keyword evidence="4" id="KW-0121">Carboxypeptidase</keyword>
<comment type="caution">
    <text evidence="4">The sequence shown here is derived from an EMBL/GenBank/DDBJ whole genome shotgun (WGS) entry which is preliminary data.</text>
</comment>
<dbReference type="GO" id="GO:0004180">
    <property type="term" value="F:carboxypeptidase activity"/>
    <property type="evidence" value="ECO:0007669"/>
    <property type="project" value="UniProtKB-KW"/>
</dbReference>
<keyword evidence="2" id="KW-0378">Hydrolase</keyword>
<proteinExistence type="inferred from homology"/>
<dbReference type="PANTHER" id="PTHR30023:SF0">
    <property type="entry name" value="PENICILLIN-SENSITIVE CARBOXYPEPTIDASE A"/>
    <property type="match status" value="1"/>
</dbReference>
<accession>A0ABP6RZZ6</accession>
<evidence type="ECO:0000256" key="2">
    <source>
        <dbReference type="ARBA" id="ARBA00022801"/>
    </source>
</evidence>
<reference evidence="5" key="1">
    <citation type="journal article" date="2019" name="Int. J. Syst. Evol. Microbiol.">
        <title>The Global Catalogue of Microorganisms (GCM) 10K type strain sequencing project: providing services to taxonomists for standard genome sequencing and annotation.</title>
        <authorList>
            <consortium name="The Broad Institute Genomics Platform"/>
            <consortium name="The Broad Institute Genome Sequencing Center for Infectious Disease"/>
            <person name="Wu L."/>
            <person name="Ma J."/>
        </authorList>
    </citation>
    <scope>NUCLEOTIDE SEQUENCE [LARGE SCALE GENOMIC DNA]</scope>
    <source>
        <strain evidence="5">JCM 9687</strain>
    </source>
</reference>
<dbReference type="EMBL" id="BAAAYK010000038">
    <property type="protein sequence ID" value="GAA3364362.1"/>
    <property type="molecule type" value="Genomic_DNA"/>
</dbReference>
<evidence type="ECO:0000256" key="1">
    <source>
        <dbReference type="ARBA" id="ARBA00006096"/>
    </source>
</evidence>
<dbReference type="InterPro" id="IPR000667">
    <property type="entry name" value="Peptidase_S13"/>
</dbReference>
<dbReference type="PANTHER" id="PTHR30023">
    <property type="entry name" value="D-ALANYL-D-ALANINE CARBOXYPEPTIDASE"/>
    <property type="match status" value="1"/>
</dbReference>
<name>A0ABP6RZZ6_9PSEU</name>
<dbReference type="Gene3D" id="3.40.710.10">
    <property type="entry name" value="DD-peptidase/beta-lactamase superfamily"/>
    <property type="match status" value="2"/>
</dbReference>
<gene>
    <name evidence="4" type="primary">dacB_3</name>
    <name evidence="4" type="ORF">GCM10020366_59920</name>
</gene>
<keyword evidence="3" id="KW-0732">Signal</keyword>